<reference evidence="14" key="1">
    <citation type="submission" date="2017-01" db="EMBL/GenBank/DDBJ databases">
        <title>Comparative genomics of anhydrobiosis in the tardigrade Hypsibius dujardini.</title>
        <authorList>
            <person name="Yoshida Y."/>
            <person name="Koutsovoulos G."/>
            <person name="Laetsch D."/>
            <person name="Stevens L."/>
            <person name="Kumar S."/>
            <person name="Horikawa D."/>
            <person name="Ishino K."/>
            <person name="Komine S."/>
            <person name="Tomita M."/>
            <person name="Blaxter M."/>
            <person name="Arakawa K."/>
        </authorList>
    </citation>
    <scope>NUCLEOTIDE SEQUENCE [LARGE SCALE GENOMIC DNA]</scope>
    <source>
        <strain evidence="14">Z151</strain>
    </source>
</reference>
<keyword evidence="6 11" id="KW-0472">Membrane</keyword>
<evidence type="ECO:0000313" key="14">
    <source>
        <dbReference type="Proteomes" id="UP000192578"/>
    </source>
</evidence>
<dbReference type="EMBL" id="MTYJ01000001">
    <property type="protein sequence ID" value="OQV26118.1"/>
    <property type="molecule type" value="Genomic_DNA"/>
</dbReference>
<evidence type="ECO:0000256" key="4">
    <source>
        <dbReference type="ARBA" id="ARBA00022989"/>
    </source>
</evidence>
<dbReference type="Pfam" id="PF00001">
    <property type="entry name" value="7tm_1"/>
    <property type="match status" value="1"/>
</dbReference>
<evidence type="ECO:0000256" key="5">
    <source>
        <dbReference type="ARBA" id="ARBA00023040"/>
    </source>
</evidence>
<name>A0A1W0XFE2_HYPEX</name>
<comment type="caution">
    <text evidence="13">The sequence shown here is derived from an EMBL/GenBank/DDBJ whole genome shotgun (WGS) entry which is preliminary data.</text>
</comment>
<feature type="transmembrane region" description="Helical" evidence="11">
    <location>
        <begin position="76"/>
        <end position="102"/>
    </location>
</feature>
<evidence type="ECO:0000256" key="1">
    <source>
        <dbReference type="ARBA" id="ARBA00004651"/>
    </source>
</evidence>
<evidence type="ECO:0000259" key="12">
    <source>
        <dbReference type="PROSITE" id="PS50262"/>
    </source>
</evidence>
<accession>A0A1W0XFE2</accession>
<dbReference type="AlphaFoldDB" id="A0A1W0XFE2"/>
<feature type="transmembrane region" description="Helical" evidence="11">
    <location>
        <begin position="357"/>
        <end position="379"/>
    </location>
</feature>
<evidence type="ECO:0000256" key="9">
    <source>
        <dbReference type="RuleBase" id="RU000688"/>
    </source>
</evidence>
<feature type="transmembrane region" description="Helical" evidence="11">
    <location>
        <begin position="324"/>
        <end position="345"/>
    </location>
</feature>
<dbReference type="CDD" id="cd00637">
    <property type="entry name" value="7tm_classA_rhodopsin-like"/>
    <property type="match status" value="1"/>
</dbReference>
<protein>
    <submittedName>
        <fullName evidence="13">Alpha-1B adrenergic receptor</fullName>
    </submittedName>
</protein>
<evidence type="ECO:0000256" key="8">
    <source>
        <dbReference type="ARBA" id="ARBA00023224"/>
    </source>
</evidence>
<dbReference type="PANTHER" id="PTHR24228">
    <property type="entry name" value="B2 BRADYKININ RECEPTOR/ANGIOTENSIN II RECEPTOR"/>
    <property type="match status" value="1"/>
</dbReference>
<dbReference type="SMART" id="SM01381">
    <property type="entry name" value="7TM_GPCR_Srsx"/>
    <property type="match status" value="1"/>
</dbReference>
<dbReference type="InterPro" id="IPR017452">
    <property type="entry name" value="GPCR_Rhodpsn_7TM"/>
</dbReference>
<evidence type="ECO:0000256" key="2">
    <source>
        <dbReference type="ARBA" id="ARBA00022475"/>
    </source>
</evidence>
<evidence type="ECO:0000256" key="7">
    <source>
        <dbReference type="ARBA" id="ARBA00023170"/>
    </source>
</evidence>
<feature type="compositionally biased region" description="Low complexity" evidence="10">
    <location>
        <begin position="431"/>
        <end position="441"/>
    </location>
</feature>
<dbReference type="Proteomes" id="UP000192578">
    <property type="component" value="Unassembled WGS sequence"/>
</dbReference>
<dbReference type="PROSITE" id="PS00237">
    <property type="entry name" value="G_PROTEIN_RECEP_F1_1"/>
    <property type="match status" value="1"/>
</dbReference>
<dbReference type="PRINTS" id="PR00237">
    <property type="entry name" value="GPCRRHODOPSN"/>
</dbReference>
<keyword evidence="4 11" id="KW-1133">Transmembrane helix</keyword>
<keyword evidence="2" id="KW-1003">Cell membrane</keyword>
<feature type="region of interest" description="Disordered" evidence="10">
    <location>
        <begin position="417"/>
        <end position="499"/>
    </location>
</feature>
<dbReference type="OrthoDB" id="10044919at2759"/>
<evidence type="ECO:0000256" key="11">
    <source>
        <dbReference type="SAM" id="Phobius"/>
    </source>
</evidence>
<keyword evidence="5 9" id="KW-0297">G-protein coupled receptor</keyword>
<gene>
    <name evidence="13" type="ORF">BV898_00242</name>
</gene>
<evidence type="ECO:0000256" key="10">
    <source>
        <dbReference type="SAM" id="MobiDB-lite"/>
    </source>
</evidence>
<comment type="subcellular location">
    <subcellularLocation>
        <location evidence="1">Cell membrane</location>
        <topology evidence="1">Multi-pass membrane protein</topology>
    </subcellularLocation>
</comment>
<comment type="similarity">
    <text evidence="9">Belongs to the G-protein coupled receptor 1 family.</text>
</comment>
<feature type="transmembrane region" description="Helical" evidence="11">
    <location>
        <begin position="202"/>
        <end position="228"/>
    </location>
</feature>
<feature type="domain" description="G-protein coupled receptors family 1 profile" evidence="12">
    <location>
        <begin position="55"/>
        <end position="377"/>
    </location>
</feature>
<keyword evidence="8 9" id="KW-0807">Transducer</keyword>
<evidence type="ECO:0000256" key="3">
    <source>
        <dbReference type="ARBA" id="ARBA00022692"/>
    </source>
</evidence>
<keyword evidence="7 9" id="KW-0675">Receptor</keyword>
<organism evidence="13 14">
    <name type="scientific">Hypsibius exemplaris</name>
    <name type="common">Freshwater tardigrade</name>
    <dbReference type="NCBI Taxonomy" id="2072580"/>
    <lineage>
        <taxon>Eukaryota</taxon>
        <taxon>Metazoa</taxon>
        <taxon>Ecdysozoa</taxon>
        <taxon>Tardigrada</taxon>
        <taxon>Eutardigrada</taxon>
        <taxon>Parachela</taxon>
        <taxon>Hypsibioidea</taxon>
        <taxon>Hypsibiidae</taxon>
        <taxon>Hypsibius</taxon>
    </lineage>
</organism>
<dbReference type="Gene3D" id="1.20.1070.10">
    <property type="entry name" value="Rhodopsin 7-helix transmembrane proteins"/>
    <property type="match status" value="1"/>
</dbReference>
<keyword evidence="3 9" id="KW-0812">Transmembrane</keyword>
<dbReference type="GO" id="GO:0005886">
    <property type="term" value="C:plasma membrane"/>
    <property type="evidence" value="ECO:0007669"/>
    <property type="project" value="UniProtKB-SubCell"/>
</dbReference>
<keyword evidence="14" id="KW-1185">Reference proteome</keyword>
<dbReference type="InterPro" id="IPR000276">
    <property type="entry name" value="GPCR_Rhodpsn"/>
</dbReference>
<proteinExistence type="inferred from homology"/>
<feature type="transmembrane region" description="Helical" evidence="11">
    <location>
        <begin position="114"/>
        <end position="136"/>
    </location>
</feature>
<feature type="transmembrane region" description="Helical" evidence="11">
    <location>
        <begin position="157"/>
        <end position="174"/>
    </location>
</feature>
<dbReference type="PANTHER" id="PTHR24228:SF75">
    <property type="entry name" value="G-PROTEIN COUPLED RECEPTORS FAMILY 1 PROFILE DOMAIN-CONTAINING PROTEIN"/>
    <property type="match status" value="1"/>
</dbReference>
<evidence type="ECO:0000256" key="6">
    <source>
        <dbReference type="ARBA" id="ARBA00023136"/>
    </source>
</evidence>
<feature type="transmembrane region" description="Helical" evidence="11">
    <location>
        <begin position="39"/>
        <end position="64"/>
    </location>
</feature>
<dbReference type="GO" id="GO:0004930">
    <property type="term" value="F:G protein-coupled receptor activity"/>
    <property type="evidence" value="ECO:0007669"/>
    <property type="project" value="UniProtKB-KW"/>
</dbReference>
<dbReference type="SUPFAM" id="SSF81321">
    <property type="entry name" value="Family A G protein-coupled receptor-like"/>
    <property type="match status" value="1"/>
</dbReference>
<sequence>MLMNLTAVAVSGELTRNTNESIAPPASTGYLETHPKLQLFFAIVLSLSAAFGIFGNILVILTVTMTKTLRIPSNMFIVNLALADLVVTTVVDPFNVIGAFVGPTYFAENYVLCQMIASLCAPACLCSMFSICAIGINRYIMICHYHRYDRMFTWEKTGGMCLLLWFISYCLHFPNHVGWGHNDFDPAYYICTFSIATHSYAVFYITLGVFVPLVVILFSYISIFRRYWQVKREIRNKRQVSLEMRNSPSMATPSATGTTHTADQTRLQVPLLGTPAQLPTATGRVSPCPASQTSCSSIPISPSSLQLQGNGPIKRGFTSDDIKLAKTLFTVFIAFLVCWGPFALLVLMKQPSWVPGWMYMIAIIMAHGNSSINSILYGLTNEKFRAGYRSVLGLRMAIKSKTGKSSNLLSRRVDSNNNKLNARNDHPPGPTITSAPISSSSLAEKAKSNGVPARKENGIAPGSKNKKVRADKEFSRTRPSMQDQLLVPNGIIITVPDSP</sequence>
<dbReference type="PROSITE" id="PS50262">
    <property type="entry name" value="G_PROTEIN_RECEP_F1_2"/>
    <property type="match status" value="1"/>
</dbReference>
<evidence type="ECO:0000313" key="13">
    <source>
        <dbReference type="EMBL" id="OQV26118.1"/>
    </source>
</evidence>